<dbReference type="InterPro" id="IPR038299">
    <property type="entry name" value="DAO_C_sf"/>
</dbReference>
<feature type="domain" description="FAD dependent oxidoreductase" evidence="7">
    <location>
        <begin position="18"/>
        <end position="376"/>
    </location>
</feature>
<dbReference type="PANTHER" id="PTHR11985:SF35">
    <property type="entry name" value="ANAEROBIC GLYCEROL-3-PHOSPHATE DEHYDROGENASE SUBUNIT A"/>
    <property type="match status" value="1"/>
</dbReference>
<accession>A0A1I3L9W0</accession>
<dbReference type="GO" id="GO:0004368">
    <property type="term" value="F:glycerol-3-phosphate dehydrogenase (quinone) activity"/>
    <property type="evidence" value="ECO:0007669"/>
    <property type="project" value="InterPro"/>
</dbReference>
<evidence type="ECO:0000256" key="1">
    <source>
        <dbReference type="ARBA" id="ARBA00001974"/>
    </source>
</evidence>
<dbReference type="PROSITE" id="PS00978">
    <property type="entry name" value="FAD_G3PDH_2"/>
    <property type="match status" value="1"/>
</dbReference>
<dbReference type="Pfam" id="PF16901">
    <property type="entry name" value="DAO_C"/>
    <property type="match status" value="1"/>
</dbReference>
<dbReference type="EMBL" id="FORM01000002">
    <property type="protein sequence ID" value="SFI81563.1"/>
    <property type="molecule type" value="Genomic_DNA"/>
</dbReference>
<dbReference type="SUPFAM" id="SSF54373">
    <property type="entry name" value="FAD-linked reductases, C-terminal domain"/>
    <property type="match status" value="1"/>
</dbReference>
<dbReference type="RefSeq" id="WP_090837900.1">
    <property type="nucleotide sequence ID" value="NZ_FORM01000002.1"/>
</dbReference>
<name>A0A1I3L9W0_9FLAO</name>
<evidence type="ECO:0000313" key="9">
    <source>
        <dbReference type="EMBL" id="SFI81563.1"/>
    </source>
</evidence>
<dbReference type="STRING" id="1144750.SAMN05443431_102306"/>
<dbReference type="Gene3D" id="3.30.9.10">
    <property type="entry name" value="D-Amino Acid Oxidase, subunit A, domain 2"/>
    <property type="match status" value="1"/>
</dbReference>
<keyword evidence="3" id="KW-0285">Flavoprotein</keyword>
<comment type="similarity">
    <text evidence="2">Belongs to the FAD-dependent glycerol-3-phosphate dehydrogenase family.</text>
</comment>
<evidence type="ECO:0000256" key="2">
    <source>
        <dbReference type="ARBA" id="ARBA00007330"/>
    </source>
</evidence>
<evidence type="ECO:0000313" key="10">
    <source>
        <dbReference type="Proteomes" id="UP000199559"/>
    </source>
</evidence>
<dbReference type="InterPro" id="IPR036188">
    <property type="entry name" value="FAD/NAD-bd_sf"/>
</dbReference>
<keyword evidence="6" id="KW-0560">Oxidoreductase</keyword>
<dbReference type="GO" id="GO:0006071">
    <property type="term" value="P:glycerol metabolic process"/>
    <property type="evidence" value="ECO:0007669"/>
    <property type="project" value="UniProtKB-KW"/>
</dbReference>
<dbReference type="InterPro" id="IPR006076">
    <property type="entry name" value="FAD-dep_OxRdtase"/>
</dbReference>
<dbReference type="Proteomes" id="UP000199559">
    <property type="component" value="Unassembled WGS sequence"/>
</dbReference>
<dbReference type="PANTHER" id="PTHR11985">
    <property type="entry name" value="GLYCEROL-3-PHOSPHATE DEHYDROGENASE"/>
    <property type="match status" value="1"/>
</dbReference>
<gene>
    <name evidence="9" type="ORF">SAMN05443431_102306</name>
</gene>
<dbReference type="Gene3D" id="1.10.8.870">
    <property type="entry name" value="Alpha-glycerophosphate oxidase, cap domain"/>
    <property type="match status" value="1"/>
</dbReference>
<protein>
    <submittedName>
        <fullName evidence="9">Glycerol-3-phosphate dehydrogenase</fullName>
    </submittedName>
</protein>
<dbReference type="Gene3D" id="3.50.50.60">
    <property type="entry name" value="FAD/NAD(P)-binding domain"/>
    <property type="match status" value="1"/>
</dbReference>
<organism evidence="9 10">
    <name type="scientific">Olleya namhaensis</name>
    <dbReference type="NCBI Taxonomy" id="1144750"/>
    <lineage>
        <taxon>Bacteria</taxon>
        <taxon>Pseudomonadati</taxon>
        <taxon>Bacteroidota</taxon>
        <taxon>Flavobacteriia</taxon>
        <taxon>Flavobacteriales</taxon>
        <taxon>Flavobacteriaceae</taxon>
    </lineage>
</organism>
<keyword evidence="5" id="KW-0274">FAD</keyword>
<dbReference type="InterPro" id="IPR000447">
    <property type="entry name" value="G3P_DH_FAD-dep"/>
</dbReference>
<evidence type="ECO:0000256" key="4">
    <source>
        <dbReference type="ARBA" id="ARBA00022798"/>
    </source>
</evidence>
<evidence type="ECO:0000256" key="3">
    <source>
        <dbReference type="ARBA" id="ARBA00022630"/>
    </source>
</evidence>
<dbReference type="AlphaFoldDB" id="A0A1I3L9W0"/>
<evidence type="ECO:0000256" key="6">
    <source>
        <dbReference type="ARBA" id="ARBA00023002"/>
    </source>
</evidence>
<dbReference type="Pfam" id="PF01266">
    <property type="entry name" value="DAO"/>
    <property type="match status" value="1"/>
</dbReference>
<evidence type="ECO:0000259" key="7">
    <source>
        <dbReference type="Pfam" id="PF01266"/>
    </source>
</evidence>
<proteinExistence type="inferred from homology"/>
<keyword evidence="10" id="KW-1185">Reference proteome</keyword>
<keyword evidence="4" id="KW-0319">Glycerol metabolism</keyword>
<dbReference type="PRINTS" id="PR01001">
    <property type="entry name" value="FADG3PDH"/>
</dbReference>
<evidence type="ECO:0000256" key="5">
    <source>
        <dbReference type="ARBA" id="ARBA00022827"/>
    </source>
</evidence>
<feature type="domain" description="Alpha-glycerophosphate oxidase C-terminal" evidence="8">
    <location>
        <begin position="408"/>
        <end position="501"/>
    </location>
</feature>
<dbReference type="InterPro" id="IPR031656">
    <property type="entry name" value="DAO_C"/>
</dbReference>
<sequence>MFNRETLVNQVKSNPNWDVIIIGGGATGLGVALDAATRGYKTLLLEQVDFAKGTSSRSTKLVHGGVRYLAQGHVDLVREALYERGLMLKNASHLVSKQSFIIPNYRWFDSAFYTLGLKVYDLLSGKLSFGKSTRINKSETVSRLSTLKSDKLKGGVVYYDGQFDDARLAINIAQSCIENGATVLNHFKVNTLLKNTDGKINGVVAKDTESGLEYKLNAAVVINATGVFSDAVLKMDNISAKTSIRPSQGIHLVFDKSYLPGNDAIMIPKTEDGRVLFLVPWHNKVVVGTTDTLLDSHSLEPKPLEQEIDFILQTANKYLNKKATRKDVLSIFAGLRPLAAPKDNSEKTKEISRSHKIIVSSSGLITITGGKWTTYRRMAQDTINKVIALKKLPKLKCKTKDLLIHGANGIVDRSNHLYIYGTDQTLIADLITENPDLSARLHPRLQFTKAEVVLAVRNEMARTIDDVLARRVRVLFLDAKAAIEIAPLVGELIREELNQTAAWKDEQISDFVKMAEQYVLK</sequence>
<evidence type="ECO:0000259" key="8">
    <source>
        <dbReference type="Pfam" id="PF16901"/>
    </source>
</evidence>
<dbReference type="SUPFAM" id="SSF51905">
    <property type="entry name" value="FAD/NAD(P)-binding domain"/>
    <property type="match status" value="1"/>
</dbReference>
<reference evidence="10" key="1">
    <citation type="submission" date="2016-10" db="EMBL/GenBank/DDBJ databases">
        <authorList>
            <person name="Varghese N."/>
            <person name="Submissions S."/>
        </authorList>
    </citation>
    <scope>NUCLEOTIDE SEQUENCE [LARGE SCALE GENOMIC DNA]</scope>
    <source>
        <strain evidence="10">DSM 28881</strain>
    </source>
</reference>
<dbReference type="GO" id="GO:0046168">
    <property type="term" value="P:glycerol-3-phosphate catabolic process"/>
    <property type="evidence" value="ECO:0007669"/>
    <property type="project" value="TreeGrafter"/>
</dbReference>
<comment type="cofactor">
    <cofactor evidence="1">
        <name>FAD</name>
        <dbReference type="ChEBI" id="CHEBI:57692"/>
    </cofactor>
</comment>